<evidence type="ECO:0000313" key="4">
    <source>
        <dbReference type="EMBL" id="MDO7925472.1"/>
    </source>
</evidence>
<dbReference type="SUPFAM" id="SSF46689">
    <property type="entry name" value="Homeodomain-like"/>
    <property type="match status" value="1"/>
</dbReference>
<feature type="domain" description="HTH tetR-type" evidence="3">
    <location>
        <begin position="6"/>
        <end position="66"/>
    </location>
</feature>
<accession>A0ABT9CL37</accession>
<dbReference type="InterPro" id="IPR039536">
    <property type="entry name" value="TetR_C_Proteobacteria"/>
</dbReference>
<dbReference type="PROSITE" id="PS50977">
    <property type="entry name" value="HTH_TETR_2"/>
    <property type="match status" value="1"/>
</dbReference>
<dbReference type="EMBL" id="JAUQOO010000001">
    <property type="protein sequence ID" value="MDO7925472.1"/>
    <property type="molecule type" value="Genomic_DNA"/>
</dbReference>
<feature type="DNA-binding region" description="H-T-H motif" evidence="2">
    <location>
        <begin position="29"/>
        <end position="48"/>
    </location>
</feature>
<evidence type="ECO:0000256" key="1">
    <source>
        <dbReference type="ARBA" id="ARBA00023125"/>
    </source>
</evidence>
<name>A0ABT9CL37_9PSED</name>
<keyword evidence="1 2" id="KW-0238">DNA-binding</keyword>
<gene>
    <name evidence="4" type="ORF">Q6A51_01690</name>
</gene>
<evidence type="ECO:0000313" key="5">
    <source>
        <dbReference type="Proteomes" id="UP001223016"/>
    </source>
</evidence>
<keyword evidence="5" id="KW-1185">Reference proteome</keyword>
<dbReference type="Proteomes" id="UP001223016">
    <property type="component" value="Unassembled WGS sequence"/>
</dbReference>
<dbReference type="Pfam" id="PF00440">
    <property type="entry name" value="TetR_N"/>
    <property type="match status" value="1"/>
</dbReference>
<dbReference type="InterPro" id="IPR050109">
    <property type="entry name" value="HTH-type_TetR-like_transc_reg"/>
</dbReference>
<dbReference type="InterPro" id="IPR001647">
    <property type="entry name" value="HTH_TetR"/>
</dbReference>
<dbReference type="PRINTS" id="PR00455">
    <property type="entry name" value="HTHTETR"/>
</dbReference>
<dbReference type="PANTHER" id="PTHR30055:SF119">
    <property type="entry name" value="NALC"/>
    <property type="match status" value="1"/>
</dbReference>
<dbReference type="PANTHER" id="PTHR30055">
    <property type="entry name" value="HTH-TYPE TRANSCRIPTIONAL REGULATOR RUTR"/>
    <property type="match status" value="1"/>
</dbReference>
<dbReference type="InterPro" id="IPR009057">
    <property type="entry name" value="Homeodomain-like_sf"/>
</dbReference>
<evidence type="ECO:0000256" key="2">
    <source>
        <dbReference type="PROSITE-ProRule" id="PRU00335"/>
    </source>
</evidence>
<dbReference type="Pfam" id="PF14246">
    <property type="entry name" value="TetR_C_7"/>
    <property type="match status" value="1"/>
</dbReference>
<protein>
    <submittedName>
        <fullName evidence="4">TetR/AcrR family transcriptional regulator</fullName>
    </submittedName>
</protein>
<comment type="caution">
    <text evidence="4">The sequence shown here is derived from an EMBL/GenBank/DDBJ whole genome shotgun (WGS) entry which is preliminary data.</text>
</comment>
<sequence length="231" mass="25064">MRVRTEAKRQAILEAASQVFLESGFEGASMSQIAARVGGSKRTLYGYFANKEDLFVAVAHNVAEGLLGSLFDSLATTDEPLPVALARVGYSLSRLMTDEQTLQIMRTMIAVSGRSDIGVMFYATGPAKGLQALADYLERQMEAGMLRRSDSMVTAQHFHSLHQAETLLPGLLGILKNPTSQYLGESTVRALGAFLNAYAVLDHPLSNEQLIQAVKRASHAEQEKPRIAPGP</sequence>
<dbReference type="RefSeq" id="WP_304573978.1">
    <property type="nucleotide sequence ID" value="NZ_JAUQOO010000001.1"/>
</dbReference>
<dbReference type="Gene3D" id="1.10.357.10">
    <property type="entry name" value="Tetracycline Repressor, domain 2"/>
    <property type="match status" value="1"/>
</dbReference>
<proteinExistence type="predicted"/>
<organism evidence="4 5">
    <name type="scientific">Pseudomonas serbiensis</name>
    <dbReference type="NCBI Taxonomy" id="3064350"/>
    <lineage>
        <taxon>Bacteria</taxon>
        <taxon>Pseudomonadati</taxon>
        <taxon>Pseudomonadota</taxon>
        <taxon>Gammaproteobacteria</taxon>
        <taxon>Pseudomonadales</taxon>
        <taxon>Pseudomonadaceae</taxon>
        <taxon>Pseudomonas</taxon>
    </lineage>
</organism>
<reference evidence="4 5" key="1">
    <citation type="submission" date="2023-07" db="EMBL/GenBank/DDBJ databases">
        <title>Identification of four novel Pseudomonas species associated with bacterial leaf spot of cucurbits.</title>
        <authorList>
            <person name="Fullem K.R."/>
        </authorList>
    </citation>
    <scope>NUCLEOTIDE SEQUENCE [LARGE SCALE GENOMIC DNA]</scope>
    <source>
        <strain evidence="4 5">KFB 138</strain>
    </source>
</reference>
<evidence type="ECO:0000259" key="3">
    <source>
        <dbReference type="PROSITE" id="PS50977"/>
    </source>
</evidence>